<dbReference type="InterPro" id="IPR013216">
    <property type="entry name" value="Methyltransf_11"/>
</dbReference>
<keyword evidence="2" id="KW-0489">Methyltransferase</keyword>
<dbReference type="RefSeq" id="WP_310065687.1">
    <property type="nucleotide sequence ID" value="NZ_JAVDQN010000001.1"/>
</dbReference>
<dbReference type="Pfam" id="PF08241">
    <property type="entry name" value="Methyltransf_11"/>
    <property type="match status" value="1"/>
</dbReference>
<protein>
    <submittedName>
        <fullName evidence="2">SAM-dependent methyltransferase</fullName>
    </submittedName>
</protein>
<evidence type="ECO:0000313" key="3">
    <source>
        <dbReference type="Proteomes" id="UP001185254"/>
    </source>
</evidence>
<feature type="domain" description="Methyltransferase type 11" evidence="1">
    <location>
        <begin position="164"/>
        <end position="212"/>
    </location>
</feature>
<comment type="caution">
    <text evidence="2">The sequence shown here is derived from an EMBL/GenBank/DDBJ whole genome shotgun (WGS) entry which is preliminary data.</text>
</comment>
<evidence type="ECO:0000259" key="1">
    <source>
        <dbReference type="Pfam" id="PF08241"/>
    </source>
</evidence>
<dbReference type="Gene3D" id="3.40.50.150">
    <property type="entry name" value="Vaccinia Virus protein VP39"/>
    <property type="match status" value="1"/>
</dbReference>
<dbReference type="EMBL" id="JAVDQN010000001">
    <property type="protein sequence ID" value="MDR6374608.1"/>
    <property type="molecule type" value="Genomic_DNA"/>
</dbReference>
<dbReference type="CDD" id="cd02440">
    <property type="entry name" value="AdoMet_MTases"/>
    <property type="match status" value="1"/>
</dbReference>
<organism evidence="2 3">
    <name type="scientific">Paraburkholderia caledonica</name>
    <dbReference type="NCBI Taxonomy" id="134536"/>
    <lineage>
        <taxon>Bacteria</taxon>
        <taxon>Pseudomonadati</taxon>
        <taxon>Pseudomonadota</taxon>
        <taxon>Betaproteobacteria</taxon>
        <taxon>Burkholderiales</taxon>
        <taxon>Burkholderiaceae</taxon>
        <taxon>Paraburkholderia</taxon>
    </lineage>
</organism>
<reference evidence="2 3" key="1">
    <citation type="submission" date="2023-07" db="EMBL/GenBank/DDBJ databases">
        <title>Sorghum-associated microbial communities from plants grown in Nebraska, USA.</title>
        <authorList>
            <person name="Schachtman D."/>
        </authorList>
    </citation>
    <scope>NUCLEOTIDE SEQUENCE [LARGE SCALE GENOMIC DNA]</scope>
    <source>
        <strain evidence="2 3">DS1039</strain>
    </source>
</reference>
<gene>
    <name evidence="2" type="ORF">J2776_001284</name>
</gene>
<dbReference type="GO" id="GO:0008168">
    <property type="term" value="F:methyltransferase activity"/>
    <property type="evidence" value="ECO:0007669"/>
    <property type="project" value="UniProtKB-KW"/>
</dbReference>
<keyword evidence="3" id="KW-1185">Reference proteome</keyword>
<sequence>MPDLPTHGNIESEPLEPVTGLSFCEQAYLAANPDVDAAVKAGSLESGRAHFEAFGIRETHRKQVAEIARMEKRRRRARIESILNKSLPYIDDGHLFDFLCPELRQKFDIRDSELIGENLYDNDALTVIKRHRDGLVLDCGAGSRPTIYENVVNFEISAYPSTDVRGVGEVLPFLDNSFDAVLSLNVLEHVKDPFSAAKELLRVLKPGGDLVVVVPLTQPTHGYPHHYYNMTAEGILNLFTPSIDVDRIYVPISTSPVWTLAWIARDWAEGLDEEALADFKSLTVAELLNGAPTLLDRPFVRNLSDTKNLQLASSTTLLAKKK</sequence>
<dbReference type="InterPro" id="IPR029063">
    <property type="entry name" value="SAM-dependent_MTases_sf"/>
</dbReference>
<proteinExistence type="predicted"/>
<dbReference type="SUPFAM" id="SSF53335">
    <property type="entry name" value="S-adenosyl-L-methionine-dependent methyltransferases"/>
    <property type="match status" value="1"/>
</dbReference>
<evidence type="ECO:0000313" key="2">
    <source>
        <dbReference type="EMBL" id="MDR6374608.1"/>
    </source>
</evidence>
<dbReference type="GO" id="GO:0032259">
    <property type="term" value="P:methylation"/>
    <property type="evidence" value="ECO:0007669"/>
    <property type="project" value="UniProtKB-KW"/>
</dbReference>
<dbReference type="Proteomes" id="UP001185254">
    <property type="component" value="Unassembled WGS sequence"/>
</dbReference>
<name>A0ABU1KUM7_9BURK</name>
<accession>A0ABU1KUM7</accession>
<keyword evidence="2" id="KW-0808">Transferase</keyword>